<proteinExistence type="predicted"/>
<protein>
    <submittedName>
        <fullName evidence="2">Uncharacterized protein</fullName>
    </submittedName>
</protein>
<dbReference type="HOGENOM" id="CLU_059053_1_0_1"/>
<dbReference type="AlphaFoldDB" id="A0A0C3CUQ3"/>
<evidence type="ECO:0000313" key="3">
    <source>
        <dbReference type="Proteomes" id="UP000053424"/>
    </source>
</evidence>
<sequence>MFKRKERQAWSRGNAMSLAPAPSASRGDVVLQPCYFTSSVYVKALRDDISMLILRYHEVYSQPQSLGPFALFKSIWLRMGWHWLQFKIFDHRSRQAFLDVTMRLFLERSVKTEAPFTRTVALFGFYTFFYTQIKDAAPPLYCLKNSPIPYDHYINLMSMGETLSSPQMQPLRPYVEFILCRLEKERVFFILPKSELCAMKPRDLPREVLVDDGIIFSEQNGQKRKGRPARREKGKKARQARSKTWMVGCRDLDHTMTCRSTRSWATIKRSR</sequence>
<organism evidence="2 3">
    <name type="scientific">Hebeloma cylindrosporum</name>
    <dbReference type="NCBI Taxonomy" id="76867"/>
    <lineage>
        <taxon>Eukaryota</taxon>
        <taxon>Fungi</taxon>
        <taxon>Dikarya</taxon>
        <taxon>Basidiomycota</taxon>
        <taxon>Agaricomycotina</taxon>
        <taxon>Agaricomycetes</taxon>
        <taxon>Agaricomycetidae</taxon>
        <taxon>Agaricales</taxon>
        <taxon>Agaricineae</taxon>
        <taxon>Hymenogastraceae</taxon>
        <taxon>Hebeloma</taxon>
    </lineage>
</organism>
<feature type="region of interest" description="Disordered" evidence="1">
    <location>
        <begin position="220"/>
        <end position="241"/>
    </location>
</feature>
<name>A0A0C3CUQ3_HEBCY</name>
<reference evidence="2 3" key="1">
    <citation type="submission" date="2014-04" db="EMBL/GenBank/DDBJ databases">
        <authorList>
            <consortium name="DOE Joint Genome Institute"/>
            <person name="Kuo A."/>
            <person name="Gay G."/>
            <person name="Dore J."/>
            <person name="Kohler A."/>
            <person name="Nagy L.G."/>
            <person name="Floudas D."/>
            <person name="Copeland A."/>
            <person name="Barry K.W."/>
            <person name="Cichocki N."/>
            <person name="Veneault-Fourrey C."/>
            <person name="LaButti K."/>
            <person name="Lindquist E.A."/>
            <person name="Lipzen A."/>
            <person name="Lundell T."/>
            <person name="Morin E."/>
            <person name="Murat C."/>
            <person name="Sun H."/>
            <person name="Tunlid A."/>
            <person name="Henrissat B."/>
            <person name="Grigoriev I.V."/>
            <person name="Hibbett D.S."/>
            <person name="Martin F."/>
            <person name="Nordberg H.P."/>
            <person name="Cantor M.N."/>
            <person name="Hua S.X."/>
        </authorList>
    </citation>
    <scope>NUCLEOTIDE SEQUENCE [LARGE SCALE GENOMIC DNA]</scope>
    <source>
        <strain evidence="3">h7</strain>
    </source>
</reference>
<accession>A0A0C3CUQ3</accession>
<reference evidence="3" key="2">
    <citation type="submission" date="2015-01" db="EMBL/GenBank/DDBJ databases">
        <title>Evolutionary Origins and Diversification of the Mycorrhizal Mutualists.</title>
        <authorList>
            <consortium name="DOE Joint Genome Institute"/>
            <consortium name="Mycorrhizal Genomics Consortium"/>
            <person name="Kohler A."/>
            <person name="Kuo A."/>
            <person name="Nagy L.G."/>
            <person name="Floudas D."/>
            <person name="Copeland A."/>
            <person name="Barry K.W."/>
            <person name="Cichocki N."/>
            <person name="Veneault-Fourrey C."/>
            <person name="LaButti K."/>
            <person name="Lindquist E.A."/>
            <person name="Lipzen A."/>
            <person name="Lundell T."/>
            <person name="Morin E."/>
            <person name="Murat C."/>
            <person name="Riley R."/>
            <person name="Ohm R."/>
            <person name="Sun H."/>
            <person name="Tunlid A."/>
            <person name="Henrissat B."/>
            <person name="Grigoriev I.V."/>
            <person name="Hibbett D.S."/>
            <person name="Martin F."/>
        </authorList>
    </citation>
    <scope>NUCLEOTIDE SEQUENCE [LARGE SCALE GENOMIC DNA]</scope>
    <source>
        <strain evidence="3">h7</strain>
    </source>
</reference>
<feature type="compositionally biased region" description="Basic residues" evidence="1">
    <location>
        <begin position="222"/>
        <end position="241"/>
    </location>
</feature>
<evidence type="ECO:0000256" key="1">
    <source>
        <dbReference type="SAM" id="MobiDB-lite"/>
    </source>
</evidence>
<gene>
    <name evidence="2" type="ORF">M413DRAFT_211498</name>
</gene>
<dbReference type="Proteomes" id="UP000053424">
    <property type="component" value="Unassembled WGS sequence"/>
</dbReference>
<dbReference type="OrthoDB" id="3253083at2759"/>
<dbReference type="EMBL" id="KN831769">
    <property type="protein sequence ID" value="KIM47854.1"/>
    <property type="molecule type" value="Genomic_DNA"/>
</dbReference>
<dbReference type="STRING" id="686832.A0A0C3CUQ3"/>
<evidence type="ECO:0000313" key="2">
    <source>
        <dbReference type="EMBL" id="KIM47854.1"/>
    </source>
</evidence>
<keyword evidence="3" id="KW-1185">Reference proteome</keyword>